<feature type="chain" id="PRO_5040182631" description="Vitellogenin" evidence="9">
    <location>
        <begin position="16"/>
        <end position="1379"/>
    </location>
</feature>
<comment type="caution">
    <text evidence="7">Lacks conserved residue(s) required for the propagation of feature annotation.</text>
</comment>
<dbReference type="PANTHER" id="PTHR23345:SF15">
    <property type="entry name" value="VITELLOGENIN 1-RELATED"/>
    <property type="match status" value="1"/>
</dbReference>
<comment type="caution">
    <text evidence="13">The sequence shown here is derived from an EMBL/GenBank/DDBJ whole genome shotgun (WGS) entry which is preliminary data.</text>
</comment>
<dbReference type="GO" id="GO:0031267">
    <property type="term" value="F:small GTPase binding"/>
    <property type="evidence" value="ECO:0007669"/>
    <property type="project" value="InterPro"/>
</dbReference>
<evidence type="ECO:0000256" key="5">
    <source>
        <dbReference type="ARBA" id="ARBA00023157"/>
    </source>
</evidence>
<dbReference type="PANTHER" id="PTHR23345">
    <property type="entry name" value="VITELLOGENIN-RELATED"/>
    <property type="match status" value="1"/>
</dbReference>
<dbReference type="InterPro" id="IPR050733">
    <property type="entry name" value="Vitellogenin/Apolipophorin"/>
</dbReference>
<evidence type="ECO:0000256" key="8">
    <source>
        <dbReference type="SAM" id="MobiDB-lite"/>
    </source>
</evidence>
<evidence type="ECO:0000259" key="12">
    <source>
        <dbReference type="PROSITE" id="PS51233"/>
    </source>
</evidence>
<dbReference type="Proteomes" id="UP001152747">
    <property type="component" value="Unassembled WGS sequence"/>
</dbReference>
<keyword evidence="5" id="KW-1015">Disulfide bond</keyword>
<dbReference type="EMBL" id="CANHGI010000001">
    <property type="protein sequence ID" value="CAI5438315.1"/>
    <property type="molecule type" value="Genomic_DNA"/>
</dbReference>
<keyword evidence="4" id="KW-0758">Storage protein</keyword>
<evidence type="ECO:0000313" key="14">
    <source>
        <dbReference type="Proteomes" id="UP001152747"/>
    </source>
</evidence>
<name>A0A9P1I598_9PELO</name>
<dbReference type="PROSITE" id="PS51233">
    <property type="entry name" value="VWFD"/>
    <property type="match status" value="1"/>
</dbReference>
<dbReference type="InterPro" id="IPR011030">
    <property type="entry name" value="Lipovitellin_superhlx_dom"/>
</dbReference>
<reference evidence="13" key="1">
    <citation type="submission" date="2022-11" db="EMBL/GenBank/DDBJ databases">
        <authorList>
            <person name="Kikuchi T."/>
        </authorList>
    </citation>
    <scope>NUCLEOTIDE SEQUENCE</scope>
    <source>
        <strain evidence="13">PS1010</strain>
    </source>
</reference>
<dbReference type="InterPro" id="IPR001494">
    <property type="entry name" value="Importin-beta_N"/>
</dbReference>
<dbReference type="InterPro" id="IPR015819">
    <property type="entry name" value="Lipid_transp_b-sht_shell"/>
</dbReference>
<keyword evidence="3 9" id="KW-0732">Signal</keyword>
<gene>
    <name evidence="13" type="ORF">CAMP_LOCUS952</name>
</gene>
<keyword evidence="2" id="KW-0964">Secreted</keyword>
<dbReference type="FunFam" id="1.25.10.20:FF:000003">
    <property type="entry name" value="Vitellogenin C"/>
    <property type="match status" value="1"/>
</dbReference>
<feature type="domain" description="Vitellogenin" evidence="11">
    <location>
        <begin position="33"/>
        <end position="694"/>
    </location>
</feature>
<evidence type="ECO:0000313" key="13">
    <source>
        <dbReference type="EMBL" id="CAI5438315.1"/>
    </source>
</evidence>
<accession>A0A9P1I598</accession>
<dbReference type="Gene3D" id="1.25.10.20">
    <property type="entry name" value="Vitellinogen, superhelical"/>
    <property type="match status" value="1"/>
</dbReference>
<dbReference type="GO" id="GO:0005319">
    <property type="term" value="F:lipid transporter activity"/>
    <property type="evidence" value="ECO:0007669"/>
    <property type="project" value="InterPro"/>
</dbReference>
<dbReference type="SMART" id="SM00216">
    <property type="entry name" value="VWD"/>
    <property type="match status" value="1"/>
</dbReference>
<dbReference type="InterPro" id="IPR001846">
    <property type="entry name" value="VWF_type-D"/>
</dbReference>
<dbReference type="SMART" id="SM00638">
    <property type="entry name" value="LPD_N"/>
    <property type="match status" value="1"/>
</dbReference>
<dbReference type="PROSITE" id="PS51211">
    <property type="entry name" value="VITELLOGENIN"/>
    <property type="match status" value="1"/>
</dbReference>
<sequence>MKFVFVLALVGATLAARHHNQQQQSIDVQESSFRADREYRYEFNGQLSAGLPVPSTPQGLTRLQSLVTLQFTKNNKVRAQLSNVKLATSQEKQNTREMQPMKRFEQVELEETQVLSLPFAFTYKHGIVSELTFAQNDQVWSENIKRSVINMLQVNNLRKESKRNSEEQEEQDNRSVFVSMEKTLEGECEVVYSVEETEQHNGNQKWTKSINFDKCTQRPTLHHTQVEVCQDCETLSQDKKSFSIFQFNMTNEYLVDSVELRSQQLFAPMDSRHQLLGAFTINTLKLVYAGEQQEKMEKITEDKKTSDLIYDQELEIAEQRWAQTGEEKYLRQMQNAYKNRVEMIEKMFSLLTTQIQEHVGSESAHTVARIVDVIRTCNEDDLERISKIVDQQNKREILDIYTNILTLAATRVTIQEFIKRADEMSPVKVSVAFKTLVDLRYPSTEIAQDLVKFCESTRNPMIQQSCWLTYGAVVNGACGRNSRVLAQKPTCTRNTKQEIVSKLVQRFEASQNKNQQILALKTLANAGLDLSIYPLQKIMNNNQNDILIRVQAVEALRRLRQEMPRKVQQVLLPVYKNNQYPQQLRVSALHQLLQTQPEWPVLSQIAQQLRQETQQQVRSFTISMLRAIADNQSPCEQTFAARVRSLVQTVRFEKDEMLQSKYVKWSKYSLKHQTGYEMNAAALFTSDSPYPTDMMASIEGVFAGEWNKYFAQAGFNQKNIQKVLRQIQKNGLEQVIVRGKRASDEGFHPSEIWKNLMEKLSFTPRQQNSEDPHALVYLKYRDMDFAFLPVDVQLLANGQINVDTLEKMVKDIKFTQTAAAFLYETTRRVPTPLGLPVELNAKVPTIANVNGQIKVELTPKNSKSFEGLRAHIKAHPRVAATHIASLTIVSPMTVTGTKFIHEMVLNTPIDAKIEMSWEKEFNMEITHNNTPAPQLLSLQSRPVTFTKTIDQNARQYPEPTERTWMLENNQVFTNEMNQQVGDFKIEGTWNMPTMHRVPSWILDNSLIVSYEPSEKTSQLLKCKSDMCESKFDDVTAELRINKERRSFELDTQFRKQQFRYESSNSMNLEIAPVCSIKSSKVTTFDRVVYSNKLTKCFSVVAKDCSETPRYTVLMNNAKQMMILYKQNEIEFNGQQSEQQPIVKVNGKQQKQMEQGETVENKHFQLRLIDDSTVEFKSSDLTVRFDRYEATIQISADYHNQQCGLCGHYDNEQNTEFVDASNKQVEINDFAKSYVYNNGKCEYNDEHFSKNSKHFKIERDEYEQDDEQYEQEEPRQQQEQEQDEEEQNETPVQRTMVIERSQKICFSQEEVAQCKNEKNMSESKRQMVNFLCLPSSNSWAKQQMRQIRRNLAQPWQQQDKLEQQESVVEREYRVQVAQQC</sequence>
<keyword evidence="6" id="KW-0325">Glycoprotein</keyword>
<keyword evidence="14" id="KW-1185">Reference proteome</keyword>
<evidence type="ECO:0000256" key="3">
    <source>
        <dbReference type="ARBA" id="ARBA00022729"/>
    </source>
</evidence>
<feature type="domain" description="Importin N-terminal" evidence="10">
    <location>
        <begin position="552"/>
        <end position="627"/>
    </location>
</feature>
<evidence type="ECO:0000259" key="11">
    <source>
        <dbReference type="PROSITE" id="PS51211"/>
    </source>
</evidence>
<feature type="region of interest" description="Disordered" evidence="8">
    <location>
        <begin position="1260"/>
        <end position="1292"/>
    </location>
</feature>
<dbReference type="PROSITE" id="PS50166">
    <property type="entry name" value="IMPORTIN_B_NT"/>
    <property type="match status" value="1"/>
</dbReference>
<dbReference type="OrthoDB" id="5825149at2759"/>
<organism evidence="13 14">
    <name type="scientific">Caenorhabditis angaria</name>
    <dbReference type="NCBI Taxonomy" id="860376"/>
    <lineage>
        <taxon>Eukaryota</taxon>
        <taxon>Metazoa</taxon>
        <taxon>Ecdysozoa</taxon>
        <taxon>Nematoda</taxon>
        <taxon>Chromadorea</taxon>
        <taxon>Rhabditida</taxon>
        <taxon>Rhabditina</taxon>
        <taxon>Rhabditomorpha</taxon>
        <taxon>Rhabditoidea</taxon>
        <taxon>Rhabditidae</taxon>
        <taxon>Peloderinae</taxon>
        <taxon>Caenorhabditis</taxon>
    </lineage>
</organism>
<dbReference type="InterPro" id="IPR015255">
    <property type="entry name" value="Vitellinogen_open_b-sht"/>
</dbReference>
<dbReference type="Gene3D" id="2.20.80.10">
    <property type="entry name" value="Lipovitellin-phosvitin complex, chain A, domain 4"/>
    <property type="match status" value="1"/>
</dbReference>
<feature type="signal peptide" evidence="9">
    <location>
        <begin position="1"/>
        <end position="15"/>
    </location>
</feature>
<dbReference type="InterPro" id="IPR001747">
    <property type="entry name" value="Vitellogenin_N"/>
</dbReference>
<evidence type="ECO:0000259" key="10">
    <source>
        <dbReference type="PROSITE" id="PS50166"/>
    </source>
</evidence>
<evidence type="ECO:0000256" key="2">
    <source>
        <dbReference type="ARBA" id="ARBA00022525"/>
    </source>
</evidence>
<evidence type="ECO:0000256" key="4">
    <source>
        <dbReference type="ARBA" id="ARBA00022761"/>
    </source>
</evidence>
<dbReference type="SUPFAM" id="SSF48431">
    <property type="entry name" value="Lipovitellin-phosvitin complex, superhelical domain"/>
    <property type="match status" value="1"/>
</dbReference>
<dbReference type="GO" id="GO:0005576">
    <property type="term" value="C:extracellular region"/>
    <property type="evidence" value="ECO:0007669"/>
    <property type="project" value="UniProtKB-SubCell"/>
</dbReference>
<dbReference type="Pfam" id="PF00094">
    <property type="entry name" value="VWD"/>
    <property type="match status" value="1"/>
</dbReference>
<dbReference type="Gene3D" id="2.30.230.10">
    <property type="entry name" value="Lipovitellin, beta-sheet shell regions, chain A"/>
    <property type="match status" value="1"/>
</dbReference>
<dbReference type="GO" id="GO:0045735">
    <property type="term" value="F:nutrient reservoir activity"/>
    <property type="evidence" value="ECO:0007669"/>
    <property type="project" value="UniProtKB-KW"/>
</dbReference>
<dbReference type="Pfam" id="PF01347">
    <property type="entry name" value="Vitellogenin_N"/>
    <property type="match status" value="1"/>
</dbReference>
<proteinExistence type="predicted"/>
<dbReference type="SMART" id="SM01169">
    <property type="entry name" value="DUF1943"/>
    <property type="match status" value="1"/>
</dbReference>
<dbReference type="GO" id="GO:0006886">
    <property type="term" value="P:intracellular protein transport"/>
    <property type="evidence" value="ECO:0007669"/>
    <property type="project" value="InterPro"/>
</dbReference>
<evidence type="ECO:0000256" key="9">
    <source>
        <dbReference type="SAM" id="SignalP"/>
    </source>
</evidence>
<evidence type="ECO:0000256" key="1">
    <source>
        <dbReference type="ARBA" id="ARBA00004613"/>
    </source>
</evidence>
<feature type="domain" description="VWFD" evidence="12">
    <location>
        <begin position="1072"/>
        <end position="1241"/>
    </location>
</feature>
<evidence type="ECO:0000256" key="6">
    <source>
        <dbReference type="ARBA" id="ARBA00023180"/>
    </source>
</evidence>
<evidence type="ECO:0000256" key="7">
    <source>
        <dbReference type="PROSITE-ProRule" id="PRU00557"/>
    </source>
</evidence>
<dbReference type="InterPro" id="IPR015816">
    <property type="entry name" value="Vitellinogen_b-sht_N"/>
</dbReference>
<dbReference type="SUPFAM" id="SSF56968">
    <property type="entry name" value="Lipovitellin-phosvitin complex, beta-sheet shell regions"/>
    <property type="match status" value="2"/>
</dbReference>
<comment type="subcellular location">
    <subcellularLocation>
        <location evidence="1">Secreted</location>
    </subcellularLocation>
</comment>
<protein>
    <recommendedName>
        <fullName evidence="15">Vitellogenin</fullName>
    </recommendedName>
</protein>
<feature type="compositionally biased region" description="Acidic residues" evidence="8">
    <location>
        <begin position="1260"/>
        <end position="1270"/>
    </location>
</feature>
<dbReference type="Pfam" id="PF09172">
    <property type="entry name" value="Vit_open_b-sht"/>
    <property type="match status" value="1"/>
</dbReference>
<evidence type="ECO:0008006" key="15">
    <source>
        <dbReference type="Google" id="ProtNLM"/>
    </source>
</evidence>